<dbReference type="KEGG" id="part:PARC_a0275"/>
<name>A0A290S1H2_9GAMM</name>
<accession>A0A290S1H2</accession>
<dbReference type="EMBL" id="CP011025">
    <property type="protein sequence ID" value="ATC85030.1"/>
    <property type="molecule type" value="Genomic_DNA"/>
</dbReference>
<reference evidence="1 2" key="1">
    <citation type="journal article" date="2012" name="J. Bacteriol.">
        <title>Genome sequences of type strains of seven species of the marine bacterium Pseudoalteromonas.</title>
        <authorList>
            <person name="Xie B.B."/>
            <person name="Shu Y.L."/>
            <person name="Qin Q.L."/>
            <person name="Rong J.C."/>
            <person name="Zhang X.Y."/>
            <person name="Chen X.L."/>
            <person name="Shi M."/>
            <person name="He H.L."/>
            <person name="Zhou B.C."/>
            <person name="Zhang Y.Z."/>
        </authorList>
    </citation>
    <scope>NUCLEOTIDE SEQUENCE [LARGE SCALE GENOMIC DNA]</scope>
    <source>
        <strain evidence="1 2">A 37-1-2</strain>
    </source>
</reference>
<gene>
    <name evidence="1" type="ORF">PARC_a0275</name>
</gene>
<dbReference type="Proteomes" id="UP000016505">
    <property type="component" value="Chromosome I"/>
</dbReference>
<evidence type="ECO:0000313" key="2">
    <source>
        <dbReference type="Proteomes" id="UP000016505"/>
    </source>
</evidence>
<proteinExistence type="predicted"/>
<dbReference type="AlphaFoldDB" id="A0A290S1H2"/>
<protein>
    <submittedName>
        <fullName evidence="1">Uncharacterized protein</fullName>
    </submittedName>
</protein>
<sequence length="161" mass="18948">MKGKYLDINEQTINELEDAWKYLNKHFYSELNLENNRPMESENPLGKLAYFMEFGIYPPPELLLKISEIYEVYMLQAGKVDLEESFYGKPIKGIGNFSGREAKKQDVKFLEITLSMEAIGNKKKKRSQYEIAEEYLRAKGSDEDPEHLLRKLRRYRNKPAN</sequence>
<organism evidence="1 2">
    <name type="scientific">Pseudoalteromonas arctica A 37-1-2</name>
    <dbReference type="NCBI Taxonomy" id="1117313"/>
    <lineage>
        <taxon>Bacteria</taxon>
        <taxon>Pseudomonadati</taxon>
        <taxon>Pseudomonadota</taxon>
        <taxon>Gammaproteobacteria</taxon>
        <taxon>Alteromonadales</taxon>
        <taxon>Pseudoalteromonadaceae</taxon>
        <taxon>Pseudoalteromonas</taxon>
    </lineage>
</organism>
<dbReference type="RefSeq" id="WP_010555009.1">
    <property type="nucleotide sequence ID" value="NZ_CP011025.1"/>
</dbReference>
<dbReference type="OrthoDB" id="7068324at2"/>
<evidence type="ECO:0000313" key="1">
    <source>
        <dbReference type="EMBL" id="ATC85030.1"/>
    </source>
</evidence>